<protein>
    <submittedName>
        <fullName evidence="5">Methylaspartate mutase</fullName>
    </submittedName>
</protein>
<dbReference type="PIRSF" id="PIRSF001495">
    <property type="entry name" value="Met_asp_mut_epsi"/>
    <property type="match status" value="1"/>
</dbReference>
<keyword evidence="2" id="KW-0413">Isomerase</keyword>
<dbReference type="Proteomes" id="UP001596409">
    <property type="component" value="Unassembled WGS sequence"/>
</dbReference>
<evidence type="ECO:0000256" key="1">
    <source>
        <dbReference type="ARBA" id="ARBA00022628"/>
    </source>
</evidence>
<dbReference type="SUPFAM" id="SSF51703">
    <property type="entry name" value="Cobalamin (vitamin B12)-dependent enzymes"/>
    <property type="match status" value="1"/>
</dbReference>
<keyword evidence="6" id="KW-1185">Reference proteome</keyword>
<dbReference type="Gene3D" id="3.20.20.240">
    <property type="entry name" value="Methylmalonyl-CoA mutase"/>
    <property type="match status" value="1"/>
</dbReference>
<dbReference type="Pfam" id="PF06368">
    <property type="entry name" value="Met_asp_mut_E"/>
    <property type="match status" value="1"/>
</dbReference>
<keyword evidence="3" id="KW-0170">Cobalt</keyword>
<organism evidence="5 6">
    <name type="scientific">Streptomyces viridiviolaceus</name>
    <dbReference type="NCBI Taxonomy" id="68282"/>
    <lineage>
        <taxon>Bacteria</taxon>
        <taxon>Bacillati</taxon>
        <taxon>Actinomycetota</taxon>
        <taxon>Actinomycetes</taxon>
        <taxon>Kitasatosporales</taxon>
        <taxon>Streptomycetaceae</taxon>
        <taxon>Streptomyces</taxon>
    </lineage>
</organism>
<sequence length="468" mass="50772">MNLAGREGSPAVLGEFPVDFGRFVREAAGSGGLVVQPRMGFGTPTEMRAGLAATKRAPARTVGTVTLDSFTRVGELEAVEHALRHGIGLNGYPIVTYPDEVTRSVLQGIRGADFPVQVRHGSATPMDIFASLVRLRLNATEGGPVSYCLPYGRTPLADSVRNWEHCSRRYARLRDLGVEPHVETFGGCMLGQLCPPSQLIAISLLEALFFHHHGVRSLSLSYAQQTSHEQDREAVLALRRLCAEFLPTDNWHIVVYAYMGVFPVTEHGAYGLLGDAARLAVETGAARLIVKTVAESRRIPTVADNVAALSHADTVARGVRPLPEAGDPAAAGDSRTYEEARSLVEAVLNLGDDIGRALLDAFRTGCLDIPYCVHPDNAQRSRSFIDADGRLEWADTGRMPLGHRVRSRRARTVTAAGLLTDLSYVRTRYDRERAAHAVPADAERIAVTPEREPRRHGAPNSPDRAGTA</sequence>
<gene>
    <name evidence="5" type="ORF">ACFQMH_38475</name>
</gene>
<accession>A0ABW2EBH4</accession>
<evidence type="ECO:0000313" key="5">
    <source>
        <dbReference type="EMBL" id="MFC7017474.1"/>
    </source>
</evidence>
<dbReference type="InterPro" id="IPR006396">
    <property type="entry name" value="Glu_mut_E"/>
</dbReference>
<reference evidence="6" key="1">
    <citation type="journal article" date="2019" name="Int. J. Syst. Evol. Microbiol.">
        <title>The Global Catalogue of Microorganisms (GCM) 10K type strain sequencing project: providing services to taxonomists for standard genome sequencing and annotation.</title>
        <authorList>
            <consortium name="The Broad Institute Genomics Platform"/>
            <consortium name="The Broad Institute Genome Sequencing Center for Infectious Disease"/>
            <person name="Wu L."/>
            <person name="Ma J."/>
        </authorList>
    </citation>
    <scope>NUCLEOTIDE SEQUENCE [LARGE SCALE GENOMIC DNA]</scope>
    <source>
        <strain evidence="6">JCM 4855</strain>
    </source>
</reference>
<dbReference type="EMBL" id="JBHSYM010000104">
    <property type="protein sequence ID" value="MFC7017474.1"/>
    <property type="molecule type" value="Genomic_DNA"/>
</dbReference>
<dbReference type="InterPro" id="IPR016176">
    <property type="entry name" value="Cbl-dep_enz_cat"/>
</dbReference>
<evidence type="ECO:0000256" key="3">
    <source>
        <dbReference type="ARBA" id="ARBA00023285"/>
    </source>
</evidence>
<name>A0ABW2EBH4_9ACTN</name>
<feature type="compositionally biased region" description="Basic and acidic residues" evidence="4">
    <location>
        <begin position="436"/>
        <end position="455"/>
    </location>
</feature>
<feature type="region of interest" description="Disordered" evidence="4">
    <location>
        <begin position="436"/>
        <end position="468"/>
    </location>
</feature>
<evidence type="ECO:0000256" key="2">
    <source>
        <dbReference type="ARBA" id="ARBA00023235"/>
    </source>
</evidence>
<keyword evidence="1" id="KW-0846">Cobalamin</keyword>
<dbReference type="RefSeq" id="WP_189880812.1">
    <property type="nucleotide sequence ID" value="NZ_BMWA01000053.1"/>
</dbReference>
<evidence type="ECO:0000313" key="6">
    <source>
        <dbReference type="Proteomes" id="UP001596409"/>
    </source>
</evidence>
<comment type="caution">
    <text evidence="5">The sequence shown here is derived from an EMBL/GenBank/DDBJ whole genome shotgun (WGS) entry which is preliminary data.</text>
</comment>
<evidence type="ECO:0000256" key="4">
    <source>
        <dbReference type="SAM" id="MobiDB-lite"/>
    </source>
</evidence>
<proteinExistence type="predicted"/>